<keyword evidence="2" id="KW-0472">Membrane</keyword>
<dbReference type="AlphaFoldDB" id="A0A6A6WX99"/>
<feature type="compositionally biased region" description="Pro residues" evidence="1">
    <location>
        <begin position="243"/>
        <end position="261"/>
    </location>
</feature>
<feature type="region of interest" description="Disordered" evidence="1">
    <location>
        <begin position="378"/>
        <end position="399"/>
    </location>
</feature>
<keyword evidence="4" id="KW-1185">Reference proteome</keyword>
<dbReference type="EMBL" id="MU002180">
    <property type="protein sequence ID" value="KAF2788870.1"/>
    <property type="molecule type" value="Genomic_DNA"/>
</dbReference>
<sequence>MSFKARQARAGMNLQSHLEVRQIPSPAPQNPSKIASSTRKLTSTSTVTPPLQPTTVTPLTTTFIPPASCTENRLSMLPPPGYYIWANEPVPAPNVTSSACFPTEFLKAYQSISSGVDGSSIVPAMSPLICPANYCTMFAAENNYVACCPSGYQFHQPDITIDSKRPGYGGTCYSDFAVSSTYTVTGFNVSGDTNLVPWVASVTGAQAFAHPIDGFAATGDTPIVGCPTPSPSPSTLSSSSSLSPPPAKAAAPSPTPTPPPRSTTSKATIAGASVGAVGSLAAIIFLIWFILRCVRKRRTPASPRPTIYHIDHDLAKTEARDDDSMAKARHEPVFEKDGSVFIFEMATSEKFTQGKPRLSQLNNGQGAFEMHGDLVPELEGAGSKSTKSGTVDEKIGLAT</sequence>
<feature type="region of interest" description="Disordered" evidence="1">
    <location>
        <begin position="1"/>
        <end position="54"/>
    </location>
</feature>
<protein>
    <submittedName>
        <fullName evidence="3">Uncharacterized protein</fullName>
    </submittedName>
</protein>
<organism evidence="3 4">
    <name type="scientific">Melanomma pulvis-pyrius CBS 109.77</name>
    <dbReference type="NCBI Taxonomy" id="1314802"/>
    <lineage>
        <taxon>Eukaryota</taxon>
        <taxon>Fungi</taxon>
        <taxon>Dikarya</taxon>
        <taxon>Ascomycota</taxon>
        <taxon>Pezizomycotina</taxon>
        <taxon>Dothideomycetes</taxon>
        <taxon>Pleosporomycetidae</taxon>
        <taxon>Pleosporales</taxon>
        <taxon>Melanommataceae</taxon>
        <taxon>Melanomma</taxon>
    </lineage>
</organism>
<evidence type="ECO:0000256" key="1">
    <source>
        <dbReference type="SAM" id="MobiDB-lite"/>
    </source>
</evidence>
<feature type="compositionally biased region" description="Low complexity" evidence="1">
    <location>
        <begin position="42"/>
        <end position="54"/>
    </location>
</feature>
<keyword evidence="2" id="KW-0812">Transmembrane</keyword>
<reference evidence="3" key="1">
    <citation type="journal article" date="2020" name="Stud. Mycol.">
        <title>101 Dothideomycetes genomes: a test case for predicting lifestyles and emergence of pathogens.</title>
        <authorList>
            <person name="Haridas S."/>
            <person name="Albert R."/>
            <person name="Binder M."/>
            <person name="Bloem J."/>
            <person name="Labutti K."/>
            <person name="Salamov A."/>
            <person name="Andreopoulos B."/>
            <person name="Baker S."/>
            <person name="Barry K."/>
            <person name="Bills G."/>
            <person name="Bluhm B."/>
            <person name="Cannon C."/>
            <person name="Castanera R."/>
            <person name="Culley D."/>
            <person name="Daum C."/>
            <person name="Ezra D."/>
            <person name="Gonzalez J."/>
            <person name="Henrissat B."/>
            <person name="Kuo A."/>
            <person name="Liang C."/>
            <person name="Lipzen A."/>
            <person name="Lutzoni F."/>
            <person name="Magnuson J."/>
            <person name="Mondo S."/>
            <person name="Nolan M."/>
            <person name="Ohm R."/>
            <person name="Pangilinan J."/>
            <person name="Park H.-J."/>
            <person name="Ramirez L."/>
            <person name="Alfaro M."/>
            <person name="Sun H."/>
            <person name="Tritt A."/>
            <person name="Yoshinaga Y."/>
            <person name="Zwiers L.-H."/>
            <person name="Turgeon B."/>
            <person name="Goodwin S."/>
            <person name="Spatafora J."/>
            <person name="Crous P."/>
            <person name="Grigoriev I."/>
        </authorList>
    </citation>
    <scope>NUCLEOTIDE SEQUENCE</scope>
    <source>
        <strain evidence="3">CBS 109.77</strain>
    </source>
</reference>
<name>A0A6A6WX99_9PLEO</name>
<feature type="region of interest" description="Disordered" evidence="1">
    <location>
        <begin position="223"/>
        <end position="266"/>
    </location>
</feature>
<dbReference type="OrthoDB" id="5985073at2759"/>
<proteinExistence type="predicted"/>
<evidence type="ECO:0000313" key="4">
    <source>
        <dbReference type="Proteomes" id="UP000799757"/>
    </source>
</evidence>
<gene>
    <name evidence="3" type="ORF">K505DRAFT_366102</name>
</gene>
<feature type="compositionally biased region" description="Low complexity" evidence="1">
    <location>
        <begin position="233"/>
        <end position="242"/>
    </location>
</feature>
<feature type="compositionally biased region" description="Polar residues" evidence="1">
    <location>
        <begin position="30"/>
        <end position="41"/>
    </location>
</feature>
<feature type="transmembrane region" description="Helical" evidence="2">
    <location>
        <begin position="269"/>
        <end position="291"/>
    </location>
</feature>
<keyword evidence="2" id="KW-1133">Transmembrane helix</keyword>
<dbReference type="Proteomes" id="UP000799757">
    <property type="component" value="Unassembled WGS sequence"/>
</dbReference>
<evidence type="ECO:0000313" key="3">
    <source>
        <dbReference type="EMBL" id="KAF2788870.1"/>
    </source>
</evidence>
<evidence type="ECO:0000256" key="2">
    <source>
        <dbReference type="SAM" id="Phobius"/>
    </source>
</evidence>
<feature type="compositionally biased region" description="Basic and acidic residues" evidence="1">
    <location>
        <begin position="390"/>
        <end position="399"/>
    </location>
</feature>
<accession>A0A6A6WX99</accession>